<organism evidence="1 2">
    <name type="scientific">Parathielavia hyrcaniae</name>
    <dbReference type="NCBI Taxonomy" id="113614"/>
    <lineage>
        <taxon>Eukaryota</taxon>
        <taxon>Fungi</taxon>
        <taxon>Dikarya</taxon>
        <taxon>Ascomycota</taxon>
        <taxon>Pezizomycotina</taxon>
        <taxon>Sordariomycetes</taxon>
        <taxon>Sordariomycetidae</taxon>
        <taxon>Sordariales</taxon>
        <taxon>Chaetomiaceae</taxon>
        <taxon>Parathielavia</taxon>
    </lineage>
</organism>
<dbReference type="Proteomes" id="UP001305647">
    <property type="component" value="Unassembled WGS sequence"/>
</dbReference>
<keyword evidence="2" id="KW-1185">Reference proteome</keyword>
<reference evidence="1" key="2">
    <citation type="submission" date="2023-05" db="EMBL/GenBank/DDBJ databases">
        <authorList>
            <consortium name="Lawrence Berkeley National Laboratory"/>
            <person name="Steindorff A."/>
            <person name="Hensen N."/>
            <person name="Bonometti L."/>
            <person name="Westerberg I."/>
            <person name="Brannstrom I.O."/>
            <person name="Guillou S."/>
            <person name="Cros-Aarteil S."/>
            <person name="Calhoun S."/>
            <person name="Haridas S."/>
            <person name="Kuo A."/>
            <person name="Mondo S."/>
            <person name="Pangilinan J."/>
            <person name="Riley R."/>
            <person name="Labutti K."/>
            <person name="Andreopoulos B."/>
            <person name="Lipzen A."/>
            <person name="Chen C."/>
            <person name="Yanf M."/>
            <person name="Daum C."/>
            <person name="Ng V."/>
            <person name="Clum A."/>
            <person name="Ohm R."/>
            <person name="Martin F."/>
            <person name="Silar P."/>
            <person name="Natvig D."/>
            <person name="Lalanne C."/>
            <person name="Gautier V."/>
            <person name="Ament-Velasquez S.L."/>
            <person name="Kruys A."/>
            <person name="Hutchinson M.I."/>
            <person name="Powell A.J."/>
            <person name="Barry K."/>
            <person name="Miller A.N."/>
            <person name="Grigoriev I.V."/>
            <person name="Debuchy R."/>
            <person name="Gladieux P."/>
            <person name="Thoren M.H."/>
            <person name="Johannesson H."/>
        </authorList>
    </citation>
    <scope>NUCLEOTIDE SEQUENCE</scope>
    <source>
        <strain evidence="1">CBS 757.83</strain>
    </source>
</reference>
<name>A0AAN6QGF0_9PEZI</name>
<protein>
    <submittedName>
        <fullName evidence="1">Uncharacterized protein</fullName>
    </submittedName>
</protein>
<sequence>MSAPAKVSPRTEQACIDPSIHLHMFNLRTGSGVQRNKLLYPYKGTNGTVLRLGEFTPTLDLVRCCLETFGPVSPFRLILCFVPSRRHTPAGLPREHRVGAYPGPTVCCFFALWVIITQVTQAGNPGHIHMVLCKCSVRSLPTILLRRPRCVRHLELDVCATSKTGAKVRHCPSAQCCRH</sequence>
<accession>A0AAN6QGF0</accession>
<dbReference type="EMBL" id="MU863624">
    <property type="protein sequence ID" value="KAK4106936.1"/>
    <property type="molecule type" value="Genomic_DNA"/>
</dbReference>
<proteinExistence type="predicted"/>
<reference evidence="1" key="1">
    <citation type="journal article" date="2023" name="Mol. Phylogenet. Evol.">
        <title>Genome-scale phylogeny and comparative genomics of the fungal order Sordariales.</title>
        <authorList>
            <person name="Hensen N."/>
            <person name="Bonometti L."/>
            <person name="Westerberg I."/>
            <person name="Brannstrom I.O."/>
            <person name="Guillou S."/>
            <person name="Cros-Aarteil S."/>
            <person name="Calhoun S."/>
            <person name="Haridas S."/>
            <person name="Kuo A."/>
            <person name="Mondo S."/>
            <person name="Pangilinan J."/>
            <person name="Riley R."/>
            <person name="LaButti K."/>
            <person name="Andreopoulos B."/>
            <person name="Lipzen A."/>
            <person name="Chen C."/>
            <person name="Yan M."/>
            <person name="Daum C."/>
            <person name="Ng V."/>
            <person name="Clum A."/>
            <person name="Steindorff A."/>
            <person name="Ohm R.A."/>
            <person name="Martin F."/>
            <person name="Silar P."/>
            <person name="Natvig D.O."/>
            <person name="Lalanne C."/>
            <person name="Gautier V."/>
            <person name="Ament-Velasquez S.L."/>
            <person name="Kruys A."/>
            <person name="Hutchinson M.I."/>
            <person name="Powell A.J."/>
            <person name="Barry K."/>
            <person name="Miller A.N."/>
            <person name="Grigoriev I.V."/>
            <person name="Debuchy R."/>
            <person name="Gladieux P."/>
            <person name="Hiltunen Thoren M."/>
            <person name="Johannesson H."/>
        </authorList>
    </citation>
    <scope>NUCLEOTIDE SEQUENCE</scope>
    <source>
        <strain evidence="1">CBS 757.83</strain>
    </source>
</reference>
<comment type="caution">
    <text evidence="1">The sequence shown here is derived from an EMBL/GenBank/DDBJ whole genome shotgun (WGS) entry which is preliminary data.</text>
</comment>
<dbReference type="AlphaFoldDB" id="A0AAN6QGF0"/>
<evidence type="ECO:0000313" key="2">
    <source>
        <dbReference type="Proteomes" id="UP001305647"/>
    </source>
</evidence>
<evidence type="ECO:0000313" key="1">
    <source>
        <dbReference type="EMBL" id="KAK4106936.1"/>
    </source>
</evidence>
<gene>
    <name evidence="1" type="ORF">N658DRAFT_34783</name>
</gene>